<comment type="subcellular location">
    <subcellularLocation>
        <location evidence="1">Membrane</location>
        <topology evidence="1">Multi-pass membrane protein</topology>
    </subcellularLocation>
</comment>
<protein>
    <submittedName>
        <fullName evidence="7">O-antigen ligase family protein</fullName>
    </submittedName>
</protein>
<feature type="transmembrane region" description="Helical" evidence="5">
    <location>
        <begin position="207"/>
        <end position="224"/>
    </location>
</feature>
<dbReference type="PANTHER" id="PTHR37422">
    <property type="entry name" value="TEICHURONIC ACID BIOSYNTHESIS PROTEIN TUAE"/>
    <property type="match status" value="1"/>
</dbReference>
<dbReference type="PANTHER" id="PTHR37422:SF23">
    <property type="entry name" value="TEICHURONIC ACID BIOSYNTHESIS PROTEIN TUAE"/>
    <property type="match status" value="1"/>
</dbReference>
<evidence type="ECO:0000256" key="3">
    <source>
        <dbReference type="ARBA" id="ARBA00022989"/>
    </source>
</evidence>
<accession>A0A975HEC8</accession>
<reference evidence="7" key="2">
    <citation type="submission" date="2021-04" db="EMBL/GenBank/DDBJ databases">
        <title>Isolation and genomic analysis of the ibuprofen-degrading bacterium Sphingomonas strain MPO218.</title>
        <authorList>
            <person name="Aulestia M."/>
            <person name="Flores A."/>
            <person name="Mangas E.L."/>
            <person name="Perez-Pulido A.J."/>
            <person name="Santero E."/>
            <person name="Camacho E.M."/>
        </authorList>
    </citation>
    <scope>NUCLEOTIDE SEQUENCE</scope>
    <source>
        <strain evidence="7">MPO218</strain>
    </source>
</reference>
<dbReference type="InterPro" id="IPR051533">
    <property type="entry name" value="WaaL-like"/>
</dbReference>
<reference evidence="7" key="1">
    <citation type="submission" date="2020-07" db="EMBL/GenBank/DDBJ databases">
        <authorList>
            <person name="Camacho E."/>
        </authorList>
    </citation>
    <scope>NUCLEOTIDE SEQUENCE</scope>
    <source>
        <strain evidence="7">MPO218</strain>
    </source>
</reference>
<name>A0A975HEC8_9SPHN</name>
<feature type="transmembrane region" description="Helical" evidence="5">
    <location>
        <begin position="257"/>
        <end position="275"/>
    </location>
</feature>
<feature type="transmembrane region" description="Helical" evidence="5">
    <location>
        <begin position="287"/>
        <end position="311"/>
    </location>
</feature>
<dbReference type="Pfam" id="PF04932">
    <property type="entry name" value="Wzy_C"/>
    <property type="match status" value="1"/>
</dbReference>
<evidence type="ECO:0000256" key="4">
    <source>
        <dbReference type="ARBA" id="ARBA00023136"/>
    </source>
</evidence>
<feature type="transmembrane region" description="Helical" evidence="5">
    <location>
        <begin position="161"/>
        <end position="181"/>
    </location>
</feature>
<gene>
    <name evidence="7" type="ORF">HRJ34_01450</name>
</gene>
<dbReference type="InterPro" id="IPR007016">
    <property type="entry name" value="O-antigen_ligase-rel_domated"/>
</dbReference>
<evidence type="ECO:0000256" key="5">
    <source>
        <dbReference type="SAM" id="Phobius"/>
    </source>
</evidence>
<sequence>MALGRSGGCMKIAAAGAARSDVAFWALGALLLLVFLTGGGSRSDIASLVVLRPAAAILLGVGLWGLTRSDVRRHRFVYGMAAAIVGLVLLHLIPLPPAIWAAFPGRNLVTRIDDAAGLGAVWRPISLVPSATWNALFALIPPLAALVLASQLDRQGRWRIAILLIGIGLSSAILAVLQLSGDPQGPLYLYRVTNRAVGLFANRNHQAIFLASLFPLLAVFASAARSSSIDARLRTAVALAIGVVLLPLSLVTGSRNGMAMMAIGFVSVPFLYTMPGGGRDDGGRRHLLRAVVALVILALVVLTVLLGRAVAIDRLVETPATEDVRFQAWGPMLSTAMTYFPLGGGFGAFADLFKINEPTELLTSAMFFHAHNDWLELLITGGLSALLLAGVAAVAFFRMVARWWRSRAGRDDDMLLAGAGLWMVLIFAAASISDYPLRVPSLACFFCVIVLWISSIGPDRATKEGV</sequence>
<evidence type="ECO:0000259" key="6">
    <source>
        <dbReference type="Pfam" id="PF04932"/>
    </source>
</evidence>
<keyword evidence="2 5" id="KW-0812">Transmembrane</keyword>
<keyword evidence="7" id="KW-0436">Ligase</keyword>
<dbReference type="RefSeq" id="WP_208633151.1">
    <property type="nucleotide sequence ID" value="NZ_CP059319.1"/>
</dbReference>
<dbReference type="AlphaFoldDB" id="A0A975HEC8"/>
<feature type="domain" description="O-antigen ligase-related" evidence="6">
    <location>
        <begin position="249"/>
        <end position="388"/>
    </location>
</feature>
<dbReference type="GO" id="GO:0016020">
    <property type="term" value="C:membrane"/>
    <property type="evidence" value="ECO:0007669"/>
    <property type="project" value="UniProtKB-SubCell"/>
</dbReference>
<feature type="transmembrane region" description="Helical" evidence="5">
    <location>
        <begin position="377"/>
        <end position="401"/>
    </location>
</feature>
<keyword evidence="4 5" id="KW-0472">Membrane</keyword>
<feature type="transmembrane region" description="Helical" evidence="5">
    <location>
        <begin position="21"/>
        <end position="39"/>
    </location>
</feature>
<feature type="transmembrane region" description="Helical" evidence="5">
    <location>
        <begin position="231"/>
        <end position="251"/>
    </location>
</feature>
<evidence type="ECO:0000313" key="8">
    <source>
        <dbReference type="Proteomes" id="UP000664914"/>
    </source>
</evidence>
<feature type="transmembrane region" description="Helical" evidence="5">
    <location>
        <begin position="76"/>
        <end position="103"/>
    </location>
</feature>
<evidence type="ECO:0000256" key="1">
    <source>
        <dbReference type="ARBA" id="ARBA00004141"/>
    </source>
</evidence>
<feature type="transmembrane region" description="Helical" evidence="5">
    <location>
        <begin position="439"/>
        <end position="457"/>
    </location>
</feature>
<dbReference type="EMBL" id="CP059319">
    <property type="protein sequence ID" value="QTH22228.1"/>
    <property type="molecule type" value="Genomic_DNA"/>
</dbReference>
<organism evidence="7 8">
    <name type="scientific">Rhizorhabdus wittichii</name>
    <dbReference type="NCBI Taxonomy" id="160791"/>
    <lineage>
        <taxon>Bacteria</taxon>
        <taxon>Pseudomonadati</taxon>
        <taxon>Pseudomonadota</taxon>
        <taxon>Alphaproteobacteria</taxon>
        <taxon>Sphingomonadales</taxon>
        <taxon>Sphingomonadaceae</taxon>
        <taxon>Rhizorhabdus</taxon>
    </lineage>
</organism>
<keyword evidence="3 5" id="KW-1133">Transmembrane helix</keyword>
<dbReference type="Proteomes" id="UP000664914">
    <property type="component" value="Chromosome"/>
</dbReference>
<feature type="transmembrane region" description="Helical" evidence="5">
    <location>
        <begin position="413"/>
        <end position="433"/>
    </location>
</feature>
<feature type="transmembrane region" description="Helical" evidence="5">
    <location>
        <begin position="131"/>
        <end position="149"/>
    </location>
</feature>
<proteinExistence type="predicted"/>
<evidence type="ECO:0000256" key="2">
    <source>
        <dbReference type="ARBA" id="ARBA00022692"/>
    </source>
</evidence>
<feature type="transmembrane region" description="Helical" evidence="5">
    <location>
        <begin position="45"/>
        <end position="64"/>
    </location>
</feature>
<dbReference type="GO" id="GO:0016874">
    <property type="term" value="F:ligase activity"/>
    <property type="evidence" value="ECO:0007669"/>
    <property type="project" value="UniProtKB-KW"/>
</dbReference>
<evidence type="ECO:0000313" key="7">
    <source>
        <dbReference type="EMBL" id="QTH22228.1"/>
    </source>
</evidence>